<dbReference type="Proteomes" id="UP001600888">
    <property type="component" value="Unassembled WGS sequence"/>
</dbReference>
<protein>
    <submittedName>
        <fullName evidence="2">Uncharacterized protein</fullName>
    </submittedName>
</protein>
<evidence type="ECO:0000313" key="2">
    <source>
        <dbReference type="EMBL" id="KAL2280901.1"/>
    </source>
</evidence>
<gene>
    <name evidence="2" type="ORF">FJTKL_12211</name>
</gene>
<keyword evidence="1" id="KW-0472">Membrane</keyword>
<feature type="transmembrane region" description="Helical" evidence="1">
    <location>
        <begin position="20"/>
        <end position="50"/>
    </location>
</feature>
<sequence length="84" mass="8629">MPGSRYLVRITGNNLTTNTIITSMFITVVLSLIVLASDVALAAIVSLFVAATSTYGAAALAGFDHTSRDPVASTEVPNGALETS</sequence>
<organism evidence="2 3">
    <name type="scientific">Diaporthe vaccinii</name>
    <dbReference type="NCBI Taxonomy" id="105482"/>
    <lineage>
        <taxon>Eukaryota</taxon>
        <taxon>Fungi</taxon>
        <taxon>Dikarya</taxon>
        <taxon>Ascomycota</taxon>
        <taxon>Pezizomycotina</taxon>
        <taxon>Sordariomycetes</taxon>
        <taxon>Sordariomycetidae</taxon>
        <taxon>Diaporthales</taxon>
        <taxon>Diaporthaceae</taxon>
        <taxon>Diaporthe</taxon>
        <taxon>Diaporthe eres species complex</taxon>
    </lineage>
</organism>
<accession>A0ABR4EF45</accession>
<name>A0ABR4EF45_9PEZI</name>
<keyword evidence="3" id="KW-1185">Reference proteome</keyword>
<proteinExistence type="predicted"/>
<reference evidence="2 3" key="1">
    <citation type="submission" date="2024-03" db="EMBL/GenBank/DDBJ databases">
        <title>A high-quality draft genome sequence of Diaporthe vaccinii, a causative agent of upright dieback and viscid rot disease in cranberry plants.</title>
        <authorList>
            <person name="Sarrasin M."/>
            <person name="Lang B.F."/>
            <person name="Burger G."/>
        </authorList>
    </citation>
    <scope>NUCLEOTIDE SEQUENCE [LARGE SCALE GENOMIC DNA]</scope>
    <source>
        <strain evidence="2 3">IS7</strain>
    </source>
</reference>
<comment type="caution">
    <text evidence="2">The sequence shown here is derived from an EMBL/GenBank/DDBJ whole genome shotgun (WGS) entry which is preliminary data.</text>
</comment>
<evidence type="ECO:0000313" key="3">
    <source>
        <dbReference type="Proteomes" id="UP001600888"/>
    </source>
</evidence>
<keyword evidence="1" id="KW-1133">Transmembrane helix</keyword>
<evidence type="ECO:0000256" key="1">
    <source>
        <dbReference type="SAM" id="Phobius"/>
    </source>
</evidence>
<dbReference type="EMBL" id="JBAWTH010000062">
    <property type="protein sequence ID" value="KAL2280901.1"/>
    <property type="molecule type" value="Genomic_DNA"/>
</dbReference>
<keyword evidence="1" id="KW-0812">Transmembrane</keyword>